<evidence type="ECO:0000259" key="4">
    <source>
        <dbReference type="Pfam" id="PF13873"/>
    </source>
</evidence>
<dbReference type="AlphaFoldDB" id="A0A0N5AHG4"/>
<evidence type="ECO:0000256" key="3">
    <source>
        <dbReference type="ARBA" id="ARBA00025466"/>
    </source>
</evidence>
<organism evidence="5 6">
    <name type="scientific">Syphacia muris</name>
    <dbReference type="NCBI Taxonomy" id="451379"/>
    <lineage>
        <taxon>Eukaryota</taxon>
        <taxon>Metazoa</taxon>
        <taxon>Ecdysozoa</taxon>
        <taxon>Nematoda</taxon>
        <taxon>Chromadorea</taxon>
        <taxon>Rhabditida</taxon>
        <taxon>Spirurina</taxon>
        <taxon>Oxyuridomorpha</taxon>
        <taxon>Oxyuroidea</taxon>
        <taxon>Oxyuridae</taxon>
        <taxon>Syphacia</taxon>
    </lineage>
</organism>
<protein>
    <recommendedName>
        <fullName evidence="2">Regulatory protein zeste</fullName>
    </recommendedName>
</protein>
<evidence type="ECO:0000256" key="1">
    <source>
        <dbReference type="ARBA" id="ARBA00011764"/>
    </source>
</evidence>
<name>A0A0N5AHG4_9BILA</name>
<accession>A0A0N5AHG4</accession>
<reference evidence="6" key="1">
    <citation type="submission" date="2016-04" db="UniProtKB">
        <authorList>
            <consortium name="WormBaseParasite"/>
        </authorList>
    </citation>
    <scope>IDENTIFICATION</scope>
</reference>
<keyword evidence="5" id="KW-1185">Reference proteome</keyword>
<evidence type="ECO:0000313" key="6">
    <source>
        <dbReference type="WBParaSite" id="SMUV_0000381501-mRNA-1"/>
    </source>
</evidence>
<evidence type="ECO:0000313" key="5">
    <source>
        <dbReference type="Proteomes" id="UP000046393"/>
    </source>
</evidence>
<dbReference type="InterPro" id="IPR028002">
    <property type="entry name" value="Myb_DNA-bind_5"/>
</dbReference>
<dbReference type="WBParaSite" id="SMUV_0000381501-mRNA-1">
    <property type="protein sequence ID" value="SMUV_0000381501-mRNA-1"/>
    <property type="gene ID" value="SMUV_0000381501"/>
</dbReference>
<dbReference type="Proteomes" id="UP000046393">
    <property type="component" value="Unplaced"/>
</dbReference>
<proteinExistence type="predicted"/>
<comment type="function">
    <text evidence="3">Involved in transvection phenomena (= synapsis-dependent gene expression), where the synaptic pairing of chromosomes carrying genes with which zeste interacts influences the expression of these genes. Zeste binds to DNA and stimulates transcription from a nearby promoter.</text>
</comment>
<evidence type="ECO:0000256" key="2">
    <source>
        <dbReference type="ARBA" id="ARBA00016807"/>
    </source>
</evidence>
<sequence length="509" mass="57763">MLNTNGVSSVKSDVSDGEFEPILDTAFLTDSTAMVEVDGQNCDSVIREYDRLVLGIDSNSALRKTKFVLMGEMSDYLINEILDDADYLLVCDSKSTEANRRRADAWKALLNKFERKYPGCNITPDMARRHFHYHRKRIQGLIQAYDELQKKDSEETIEDPRTKFTLTEAAIYSYMACRTKNDSIFGAQASECFSEQISTATEAATSSTVLDDNCDGRERQPTMTPTFTLRLLEEVRKSRGILKCANNRGESRRRKRIEWQRISDELNGQFGTAYTVMQIYKKVENVKGKVKQKLEAMKSLRDDRLTTLENFTAPEQFFMENMMDGLDFESGSQMDDEGDEDQNRDLLTQIGFGSKLDASGTSVSRIKVENDESFLPANVFTMTSSVETSPSTSLKRVSSTTDPGCFSDTLADQARTKRIRLSPHESPTNGSPVPLNLLLPMAADMTFKEKLVNCLSQIPTERMQEIHRIVKREIDLAYAQQISDEILNRFDEAHREGVMNRILEVLKRS</sequence>
<comment type="subunit">
    <text evidence="1">Self-associates forming complexes of several hundred monomers.</text>
</comment>
<feature type="domain" description="Myb/SANT-like DNA-binding" evidence="4">
    <location>
        <begin position="224"/>
        <end position="294"/>
    </location>
</feature>
<dbReference type="Pfam" id="PF13873">
    <property type="entry name" value="Myb_DNA-bind_5"/>
    <property type="match status" value="1"/>
</dbReference>